<dbReference type="EMBL" id="JBHMCA010000013">
    <property type="protein sequence ID" value="MFB9442254.1"/>
    <property type="molecule type" value="Genomic_DNA"/>
</dbReference>
<comment type="caution">
    <text evidence="2">The sequence shown here is derived from an EMBL/GenBank/DDBJ whole genome shotgun (WGS) entry which is preliminary data.</text>
</comment>
<dbReference type="Gene3D" id="2.50.20.20">
    <property type="match status" value="1"/>
</dbReference>
<accession>A0ABV5M064</accession>
<protein>
    <recommendedName>
        <fullName evidence="4">Lipoprotein</fullName>
    </recommendedName>
</protein>
<reference evidence="2 3" key="1">
    <citation type="submission" date="2024-09" db="EMBL/GenBank/DDBJ databases">
        <authorList>
            <person name="Sun Q."/>
            <person name="Mori K."/>
        </authorList>
    </citation>
    <scope>NUCLEOTIDE SEQUENCE [LARGE SCALE GENOMIC DNA]</scope>
    <source>
        <strain evidence="2 3">JCM 3307</strain>
    </source>
</reference>
<evidence type="ECO:0000256" key="1">
    <source>
        <dbReference type="SAM" id="MobiDB-lite"/>
    </source>
</evidence>
<dbReference type="Proteomes" id="UP001589608">
    <property type="component" value="Unassembled WGS sequence"/>
</dbReference>
<organism evidence="2 3">
    <name type="scientific">Dactylosporangium vinaceum</name>
    <dbReference type="NCBI Taxonomy" id="53362"/>
    <lineage>
        <taxon>Bacteria</taxon>
        <taxon>Bacillati</taxon>
        <taxon>Actinomycetota</taxon>
        <taxon>Actinomycetes</taxon>
        <taxon>Micromonosporales</taxon>
        <taxon>Micromonosporaceae</taxon>
        <taxon>Dactylosporangium</taxon>
    </lineage>
</organism>
<feature type="compositionally biased region" description="Gly residues" evidence="1">
    <location>
        <begin position="75"/>
        <end position="97"/>
    </location>
</feature>
<keyword evidence="3" id="KW-1185">Reference proteome</keyword>
<dbReference type="RefSeq" id="WP_223101913.1">
    <property type="nucleotide sequence ID" value="NZ_CP061913.1"/>
</dbReference>
<dbReference type="InterPro" id="IPR029046">
    <property type="entry name" value="LolA/LolB/LppX"/>
</dbReference>
<evidence type="ECO:0000313" key="3">
    <source>
        <dbReference type="Proteomes" id="UP001589608"/>
    </source>
</evidence>
<proteinExistence type="predicted"/>
<feature type="region of interest" description="Disordered" evidence="1">
    <location>
        <begin position="1"/>
        <end position="97"/>
    </location>
</feature>
<feature type="compositionally biased region" description="Low complexity" evidence="1">
    <location>
        <begin position="64"/>
        <end position="74"/>
    </location>
</feature>
<evidence type="ECO:0008006" key="4">
    <source>
        <dbReference type="Google" id="ProtNLM"/>
    </source>
</evidence>
<gene>
    <name evidence="2" type="ORF">ACFFTR_04025</name>
</gene>
<dbReference type="SUPFAM" id="SSF89392">
    <property type="entry name" value="Prokaryotic lipoproteins and lipoprotein localization factors"/>
    <property type="match status" value="1"/>
</dbReference>
<evidence type="ECO:0000313" key="2">
    <source>
        <dbReference type="EMBL" id="MFB9442254.1"/>
    </source>
</evidence>
<name>A0ABV5M064_9ACTN</name>
<feature type="compositionally biased region" description="Gly residues" evidence="1">
    <location>
        <begin position="49"/>
        <end position="63"/>
    </location>
</feature>
<sequence length="346" mass="34703">MMETTGPSTHPRPARPADHPAAGEHRTRPSRAADHLATGEHEPLCGAGPLDGAGPMHGAGPIDGAGRPRPAGRLRGAGGRGVGRSVGRSAGWGGGTGGGAGGGWKVLALVGAVVAGVMLAGCTGSKAPAPGPSVSAKPSPTGLAAGVWHLGFASYRFKVVAKEGSYAGAIDPVADLLNASVSVSSGGASLTIDTVEVRGNAYTRLTGLPLPGFDGQLWYSVDTAKVTRPGSLGLSAIKDPTGVQALIAAAHDVRRDGRKYAGTVDMTRVAAWGPVNVAQVMQLGAAAKAVPFEATVDDQDRLATVTVSIPDNPVTATYSDFGAPVTADEPKGAQPLPDHLYGMLGL</sequence>
<feature type="compositionally biased region" description="Basic and acidic residues" evidence="1">
    <location>
        <begin position="15"/>
        <end position="43"/>
    </location>
</feature>